<gene>
    <name evidence="2" type="ORF">UFOVP1018_45</name>
    <name evidence="3" type="ORF">UFOVP1105_46</name>
    <name evidence="4" type="ORF">UFOVP1372_36</name>
    <name evidence="5" type="ORF">UFOVP1470_47</name>
    <name evidence="6" type="ORF">UFOVP1557_36</name>
    <name evidence="1" type="ORF">UFOVP939_31</name>
</gene>
<protein>
    <submittedName>
        <fullName evidence="1">Uncharacterized protein</fullName>
    </submittedName>
</protein>
<reference evidence="1" key="1">
    <citation type="submission" date="2020-05" db="EMBL/GenBank/DDBJ databases">
        <authorList>
            <person name="Chiriac C."/>
            <person name="Salcher M."/>
            <person name="Ghai R."/>
            <person name="Kavagutti S V."/>
        </authorList>
    </citation>
    <scope>NUCLEOTIDE SEQUENCE</scope>
</reference>
<dbReference type="EMBL" id="LR796966">
    <property type="protein sequence ID" value="CAB4178589.1"/>
    <property type="molecule type" value="Genomic_DNA"/>
</dbReference>
<organism evidence="1">
    <name type="scientific">uncultured Caudovirales phage</name>
    <dbReference type="NCBI Taxonomy" id="2100421"/>
    <lineage>
        <taxon>Viruses</taxon>
        <taxon>Duplodnaviria</taxon>
        <taxon>Heunggongvirae</taxon>
        <taxon>Uroviricota</taxon>
        <taxon>Caudoviricetes</taxon>
        <taxon>Peduoviridae</taxon>
        <taxon>Maltschvirus</taxon>
        <taxon>Maltschvirus maltsch</taxon>
    </lineage>
</organism>
<dbReference type="EMBL" id="LR798407">
    <property type="protein sequence ID" value="CAB5230156.1"/>
    <property type="molecule type" value="Genomic_DNA"/>
</dbReference>
<evidence type="ECO:0000313" key="4">
    <source>
        <dbReference type="EMBL" id="CAB4202778.1"/>
    </source>
</evidence>
<dbReference type="EMBL" id="LR797419">
    <property type="protein sequence ID" value="CAB4215056.1"/>
    <property type="molecule type" value="Genomic_DNA"/>
</dbReference>
<evidence type="ECO:0000313" key="1">
    <source>
        <dbReference type="EMBL" id="CAB4172653.1"/>
    </source>
</evidence>
<dbReference type="EMBL" id="LR797319">
    <property type="protein sequence ID" value="CAB4202778.1"/>
    <property type="molecule type" value="Genomic_DNA"/>
</dbReference>
<name>A0A6J5PM10_9CAUD</name>
<accession>A0A6J5PM10</accession>
<evidence type="ECO:0000313" key="2">
    <source>
        <dbReference type="EMBL" id="CAB4178589.1"/>
    </source>
</evidence>
<evidence type="ECO:0000313" key="5">
    <source>
        <dbReference type="EMBL" id="CAB4215056.1"/>
    </source>
</evidence>
<proteinExistence type="predicted"/>
<sequence>MNITDLVLCWSTLKESERVAAESRRKIEDEIVKFYRISPQDECTNNFEVDGYKLKIVNRFTRKVDSDRLQEIAVENDLSGHLSGLFRWKPEVNATAWKGCGKEITDILSAAITTTPGRPSFTIESTTTKEQ</sequence>
<dbReference type="EMBL" id="LR797054">
    <property type="protein sequence ID" value="CAB4184274.1"/>
    <property type="molecule type" value="Genomic_DNA"/>
</dbReference>
<dbReference type="Pfam" id="PF23791">
    <property type="entry name" value="DUF7173"/>
    <property type="match status" value="1"/>
</dbReference>
<evidence type="ECO:0000313" key="3">
    <source>
        <dbReference type="EMBL" id="CAB4184274.1"/>
    </source>
</evidence>
<dbReference type="EMBL" id="LR796887">
    <property type="protein sequence ID" value="CAB4172653.1"/>
    <property type="molecule type" value="Genomic_DNA"/>
</dbReference>
<evidence type="ECO:0000313" key="6">
    <source>
        <dbReference type="EMBL" id="CAB5230156.1"/>
    </source>
</evidence>
<dbReference type="InterPro" id="IPR055597">
    <property type="entry name" value="DUF7173"/>
</dbReference>